<evidence type="ECO:0000313" key="1">
    <source>
        <dbReference type="EMBL" id="SEG71605.1"/>
    </source>
</evidence>
<protein>
    <recommendedName>
        <fullName evidence="3">DUF2332 domain-containing protein</fullName>
    </recommendedName>
</protein>
<evidence type="ECO:0000313" key="2">
    <source>
        <dbReference type="Proteomes" id="UP000236743"/>
    </source>
</evidence>
<dbReference type="InterPro" id="IPR011200">
    <property type="entry name" value="UCP012608"/>
</dbReference>
<organism evidence="1 2">
    <name type="scientific">Bosea lathyri</name>
    <dbReference type="NCBI Taxonomy" id="1036778"/>
    <lineage>
        <taxon>Bacteria</taxon>
        <taxon>Pseudomonadati</taxon>
        <taxon>Pseudomonadota</taxon>
        <taxon>Alphaproteobacteria</taxon>
        <taxon>Hyphomicrobiales</taxon>
        <taxon>Boseaceae</taxon>
        <taxon>Bosea</taxon>
    </lineage>
</organism>
<dbReference type="PIRSF" id="PIRSF012608">
    <property type="entry name" value="UCP012608"/>
    <property type="match status" value="1"/>
</dbReference>
<keyword evidence="2" id="KW-1185">Reference proteome</keyword>
<evidence type="ECO:0008006" key="3">
    <source>
        <dbReference type="Google" id="ProtNLM"/>
    </source>
</evidence>
<proteinExistence type="predicted"/>
<dbReference type="Proteomes" id="UP000236743">
    <property type="component" value="Unassembled WGS sequence"/>
</dbReference>
<sequence>MARPIDMSAEAAARDNFVGQAEACRSLGSPFTASFCELMAARLDRDSAFGRRVLDWPGNPRADALALRAAGAFNALARSGRAPALQALYPPARADAELLWSGLVAALREHDAFLTAYLDSAPQTNEVKRCAVLLGGALIIARETGMALDLLEIGASAGLNLGFDGYGYELGGASWGASTAPVTVRSEWRGSALPPLDASLTIATRRACDLNPLDPANPADRSRVMSYIWPDQADRLTATGAAFDAAAAMPWRVERADAADWVEAQLSQNAPSGRARVLMHTIMWQYLPGTIQGRIAAAIARAGAEATIERPFAWLRMEADMQKASAAVTLTLWPDGQEREIARADFHGRWVEWR</sequence>
<dbReference type="AlphaFoldDB" id="A0A1H6CG15"/>
<accession>A0A1H6CG15</accession>
<dbReference type="RefSeq" id="WP_244595711.1">
    <property type="nucleotide sequence ID" value="NZ_FNUY01000010.1"/>
</dbReference>
<gene>
    <name evidence="1" type="ORF">SAMN04488115_11043</name>
</gene>
<name>A0A1H6CG15_9HYPH</name>
<dbReference type="EMBL" id="FNUY01000010">
    <property type="protein sequence ID" value="SEG71605.1"/>
    <property type="molecule type" value="Genomic_DNA"/>
</dbReference>
<reference evidence="1 2" key="1">
    <citation type="submission" date="2016-10" db="EMBL/GenBank/DDBJ databases">
        <authorList>
            <person name="de Groot N.N."/>
        </authorList>
    </citation>
    <scope>NUCLEOTIDE SEQUENCE [LARGE SCALE GENOMIC DNA]</scope>
    <source>
        <strain evidence="1 2">DSM 26656</strain>
    </source>
</reference>
<dbReference type="Pfam" id="PF10094">
    <property type="entry name" value="DUF2332"/>
    <property type="match status" value="1"/>
</dbReference>